<dbReference type="EMBL" id="KQ760551">
    <property type="protein sequence ID" value="OAD59810.1"/>
    <property type="molecule type" value="Genomic_DNA"/>
</dbReference>
<dbReference type="AlphaFoldDB" id="A0A310SNU2"/>
<feature type="non-terminal residue" evidence="1">
    <location>
        <position position="1"/>
    </location>
</feature>
<organism evidence="1 2">
    <name type="scientific">Eufriesea mexicana</name>
    <dbReference type="NCBI Taxonomy" id="516756"/>
    <lineage>
        <taxon>Eukaryota</taxon>
        <taxon>Metazoa</taxon>
        <taxon>Ecdysozoa</taxon>
        <taxon>Arthropoda</taxon>
        <taxon>Hexapoda</taxon>
        <taxon>Insecta</taxon>
        <taxon>Pterygota</taxon>
        <taxon>Neoptera</taxon>
        <taxon>Endopterygota</taxon>
        <taxon>Hymenoptera</taxon>
        <taxon>Apocrita</taxon>
        <taxon>Aculeata</taxon>
        <taxon>Apoidea</taxon>
        <taxon>Anthophila</taxon>
        <taxon>Apidae</taxon>
        <taxon>Eufriesea</taxon>
    </lineage>
</organism>
<reference evidence="1 2" key="1">
    <citation type="submission" date="2015-07" db="EMBL/GenBank/DDBJ databases">
        <title>The genome of Eufriesea mexicana.</title>
        <authorList>
            <person name="Pan H."/>
            <person name="Kapheim K."/>
        </authorList>
    </citation>
    <scope>NUCLEOTIDE SEQUENCE [LARGE SCALE GENOMIC DNA]</scope>
    <source>
        <strain evidence="1">0111107269</strain>
        <tissue evidence="1">Whole body</tissue>
    </source>
</reference>
<feature type="non-terminal residue" evidence="1">
    <location>
        <position position="98"/>
    </location>
</feature>
<evidence type="ECO:0000313" key="2">
    <source>
        <dbReference type="Proteomes" id="UP000250275"/>
    </source>
</evidence>
<sequence>VTLLLLCGVYGASAGRRYIAIPVDGIDVIELSPMAPATSRIARQTEAYVPIAVPSISQDELKSSRAERSNGHILDYVDFGGQTGTNGAFSWYADYPAH</sequence>
<proteinExistence type="predicted"/>
<accession>A0A310SNU2</accession>
<keyword evidence="2" id="KW-1185">Reference proteome</keyword>
<protein>
    <submittedName>
        <fullName evidence="1">Uncharacterized protein</fullName>
    </submittedName>
</protein>
<dbReference type="OrthoDB" id="8191503at2759"/>
<gene>
    <name evidence="1" type="ORF">WN48_07930</name>
</gene>
<evidence type="ECO:0000313" key="1">
    <source>
        <dbReference type="EMBL" id="OAD59810.1"/>
    </source>
</evidence>
<name>A0A310SNU2_9HYME</name>
<dbReference type="Proteomes" id="UP000250275">
    <property type="component" value="Unassembled WGS sequence"/>
</dbReference>